<proteinExistence type="predicted"/>
<dbReference type="PROSITE" id="PS00678">
    <property type="entry name" value="WD_REPEATS_1"/>
    <property type="match status" value="5"/>
</dbReference>
<dbReference type="Pfam" id="PF25173">
    <property type="entry name" value="Beta-prop_WDR3_1st"/>
    <property type="match status" value="1"/>
</dbReference>
<dbReference type="Pfam" id="PF00400">
    <property type="entry name" value="WD40"/>
    <property type="match status" value="1"/>
</dbReference>
<dbReference type="Pfam" id="PF00293">
    <property type="entry name" value="NUDIX"/>
    <property type="match status" value="1"/>
</dbReference>
<feature type="repeat" description="WD" evidence="3">
    <location>
        <begin position="6"/>
        <end position="47"/>
    </location>
</feature>
<feature type="repeat" description="WD" evidence="3">
    <location>
        <begin position="216"/>
        <end position="257"/>
    </location>
</feature>
<feature type="domain" description="Nudix hydrolase" evidence="4">
    <location>
        <begin position="403"/>
        <end position="538"/>
    </location>
</feature>
<dbReference type="InterPro" id="IPR000086">
    <property type="entry name" value="NUDIX_hydrolase_dom"/>
</dbReference>
<dbReference type="Gene3D" id="2.130.10.10">
    <property type="entry name" value="YVTN repeat-like/Quinoprotein amine dehydrogenase"/>
    <property type="match status" value="3"/>
</dbReference>
<dbReference type="InterPro" id="IPR001680">
    <property type="entry name" value="WD40_rpt"/>
</dbReference>
<dbReference type="Proteomes" id="UP000799118">
    <property type="component" value="Unassembled WGS sequence"/>
</dbReference>
<dbReference type="PROSITE" id="PS50082">
    <property type="entry name" value="WD_REPEATS_2"/>
    <property type="match status" value="6"/>
</dbReference>
<organism evidence="5 6">
    <name type="scientific">Gymnopus androsaceus JB14</name>
    <dbReference type="NCBI Taxonomy" id="1447944"/>
    <lineage>
        <taxon>Eukaryota</taxon>
        <taxon>Fungi</taxon>
        <taxon>Dikarya</taxon>
        <taxon>Basidiomycota</taxon>
        <taxon>Agaricomycotina</taxon>
        <taxon>Agaricomycetes</taxon>
        <taxon>Agaricomycetidae</taxon>
        <taxon>Agaricales</taxon>
        <taxon>Marasmiineae</taxon>
        <taxon>Omphalotaceae</taxon>
        <taxon>Gymnopus</taxon>
    </lineage>
</organism>
<feature type="repeat" description="WD" evidence="3">
    <location>
        <begin position="90"/>
        <end position="131"/>
    </location>
</feature>
<dbReference type="EMBL" id="ML769782">
    <property type="protein sequence ID" value="KAE9387749.1"/>
    <property type="molecule type" value="Genomic_DNA"/>
</dbReference>
<evidence type="ECO:0000313" key="5">
    <source>
        <dbReference type="EMBL" id="KAE9387749.1"/>
    </source>
</evidence>
<evidence type="ECO:0000259" key="4">
    <source>
        <dbReference type="PROSITE" id="PS51462"/>
    </source>
</evidence>
<dbReference type="InterPro" id="IPR019775">
    <property type="entry name" value="WD40_repeat_CS"/>
</dbReference>
<dbReference type="CDD" id="cd00200">
    <property type="entry name" value="WD40"/>
    <property type="match status" value="1"/>
</dbReference>
<protein>
    <submittedName>
        <fullName evidence="5">WD40 repeat-like protein</fullName>
    </submittedName>
</protein>
<evidence type="ECO:0000313" key="6">
    <source>
        <dbReference type="Proteomes" id="UP000799118"/>
    </source>
</evidence>
<dbReference type="SUPFAM" id="SSF50978">
    <property type="entry name" value="WD40 repeat-like"/>
    <property type="match status" value="1"/>
</dbReference>
<dbReference type="CDD" id="cd03426">
    <property type="entry name" value="NUDIX_CoAse_Nudt7"/>
    <property type="match status" value="1"/>
</dbReference>
<evidence type="ECO:0000256" key="1">
    <source>
        <dbReference type="ARBA" id="ARBA00022574"/>
    </source>
</evidence>
<keyword evidence="6" id="KW-1185">Reference proteome</keyword>
<dbReference type="GO" id="GO:0010945">
    <property type="term" value="F:coenzyme A diphosphatase activity"/>
    <property type="evidence" value="ECO:0007669"/>
    <property type="project" value="InterPro"/>
</dbReference>
<evidence type="ECO:0000256" key="2">
    <source>
        <dbReference type="ARBA" id="ARBA00022737"/>
    </source>
</evidence>
<feature type="repeat" description="WD" evidence="3">
    <location>
        <begin position="132"/>
        <end position="173"/>
    </location>
</feature>
<feature type="repeat" description="WD" evidence="3">
    <location>
        <begin position="48"/>
        <end position="89"/>
    </location>
</feature>
<accession>A0A6A4GPM9</accession>
<evidence type="ECO:0000256" key="3">
    <source>
        <dbReference type="PROSITE-ProRule" id="PRU00221"/>
    </source>
</evidence>
<reference evidence="5" key="1">
    <citation type="journal article" date="2019" name="Environ. Microbiol.">
        <title>Fungal ecological strategies reflected in gene transcription - a case study of two litter decomposers.</title>
        <authorList>
            <person name="Barbi F."/>
            <person name="Kohler A."/>
            <person name="Barry K."/>
            <person name="Baskaran P."/>
            <person name="Daum C."/>
            <person name="Fauchery L."/>
            <person name="Ihrmark K."/>
            <person name="Kuo A."/>
            <person name="LaButti K."/>
            <person name="Lipzen A."/>
            <person name="Morin E."/>
            <person name="Grigoriev I.V."/>
            <person name="Henrissat B."/>
            <person name="Lindahl B."/>
            <person name="Martin F."/>
        </authorList>
    </citation>
    <scope>NUCLEOTIDE SEQUENCE</scope>
    <source>
        <strain evidence="5">JB14</strain>
    </source>
</reference>
<gene>
    <name evidence="5" type="ORF">BT96DRAFT_1004822</name>
</gene>
<name>A0A6A4GPM9_9AGAR</name>
<dbReference type="AlphaFoldDB" id="A0A6A4GPM9"/>
<dbReference type="InterPro" id="IPR020472">
    <property type="entry name" value="WD40_PAC1"/>
</dbReference>
<dbReference type="SMART" id="SM00320">
    <property type="entry name" value="WD40"/>
    <property type="match status" value="6"/>
</dbReference>
<dbReference type="InterPro" id="IPR045121">
    <property type="entry name" value="CoAse"/>
</dbReference>
<keyword evidence="1 3" id="KW-0853">WD repeat</keyword>
<sequence>MIRKLSTTHSGSIYSVAFSLDGEKLVSGSDDNIVYLWNAVTGQKIHRLEGHSGSVRSVAFSPDSKKIVSGSIDGTVYIWNVVTGKHTQKLEGHSGWVSTVAFAPDGKQVVSGSDDKTVRIWNIASEKQPQKVIGHSHWVQSVAFSPDGKQIVSGSTDRSVAIWNVASGKQVKRLEGHSGWVRYVAFSPNGTQVVSGSDDQTVCIWNVATGYQIQKLKGHSGCVRSVAFSPDGKQVVSGSDDQTVCIWDLDLHSSLHSSHGSPSRLYSPLSIKSDLRFYCRTSRQFQHHWVLGTFVVRLVAGLMVDKFDLGLGSLALLLFECETKHHRNVFQSLKPEIQLRPVNEGNENIPVGSRNFLGYHSSSQREEQVRNFKKAEAYWLDKRRKSWSSDEGIKRCLRNLAASRCAAVLVALFVGRPGNLSLCRRASTLRSFAGDTSLPGGKMDPEDKTIEDTARREAFEEIGLPLDPSKAPLLCMLEPFYVEKQLLVTPVVVLILDNTLQPILNSTEVTALFSHPLASFLSCTPPASIIHSEPELVELGGDGYRYHHSNDWDWDGPPVLVPEITTAKFGRQKMRARKKLDVRPIQAETASSSSAVIFLESARSVCIDS</sequence>
<dbReference type="SUPFAM" id="SSF55811">
    <property type="entry name" value="Nudix"/>
    <property type="match status" value="1"/>
</dbReference>
<dbReference type="InterPro" id="IPR036322">
    <property type="entry name" value="WD40_repeat_dom_sf"/>
</dbReference>
<dbReference type="Gene3D" id="3.90.79.10">
    <property type="entry name" value="Nucleoside Triphosphate Pyrophosphohydrolase"/>
    <property type="match status" value="1"/>
</dbReference>
<feature type="repeat" description="WD" evidence="3">
    <location>
        <begin position="174"/>
        <end position="215"/>
    </location>
</feature>
<dbReference type="OrthoDB" id="10260614at2759"/>
<dbReference type="InterPro" id="IPR050349">
    <property type="entry name" value="WD_LIS1/nudF_dynein_reg"/>
</dbReference>
<dbReference type="InterPro" id="IPR015943">
    <property type="entry name" value="WD40/YVTN_repeat-like_dom_sf"/>
</dbReference>
<dbReference type="PROSITE" id="PS51462">
    <property type="entry name" value="NUDIX"/>
    <property type="match status" value="1"/>
</dbReference>
<dbReference type="PANTHER" id="PTHR44129">
    <property type="entry name" value="WD REPEAT-CONTAINING PROTEIN POP1"/>
    <property type="match status" value="1"/>
</dbReference>
<dbReference type="PROSITE" id="PS50294">
    <property type="entry name" value="WD_REPEATS_REGION"/>
    <property type="match status" value="6"/>
</dbReference>
<dbReference type="InterPro" id="IPR015797">
    <property type="entry name" value="NUDIX_hydrolase-like_dom_sf"/>
</dbReference>
<keyword evidence="2" id="KW-0677">Repeat</keyword>
<dbReference type="PRINTS" id="PR00320">
    <property type="entry name" value="GPROTEINBRPT"/>
</dbReference>